<keyword evidence="2" id="KW-1185">Reference proteome</keyword>
<accession>A0ABP0RH47</accession>
<gene>
    <name evidence="1" type="ORF">CCMP2556_LOCUS46669</name>
</gene>
<dbReference type="SUPFAM" id="SSF56784">
    <property type="entry name" value="HAD-like"/>
    <property type="match status" value="1"/>
</dbReference>
<proteinExistence type="predicted"/>
<evidence type="ECO:0000313" key="1">
    <source>
        <dbReference type="EMBL" id="CAK9098486.1"/>
    </source>
</evidence>
<dbReference type="InterPro" id="IPR036412">
    <property type="entry name" value="HAD-like_sf"/>
</dbReference>
<dbReference type="Proteomes" id="UP001642484">
    <property type="component" value="Unassembled WGS sequence"/>
</dbReference>
<dbReference type="NCBIfam" id="TIGR01681">
    <property type="entry name" value="HAD-SF-IIIC"/>
    <property type="match status" value="1"/>
</dbReference>
<sequence>MQHGEGPDPCEIFLGGLPHEVELLADLELSLRTSLEALAAADLGERAAPVRLRLHTSRGEGRGLGYGFAWLPCGAEGVAQGLAAAGRLSYELRGETQVALVRPARGHQRGRAAPNSQPVFTCLEVTALTDVPQELVCAAAMRWQSFLEPWGVGLAFRHHPLEQMVIKPGEGIVVLGFSNGLSLLPSLLSRAKESGAPVLVLVEEGEAPVSAVVSGVDVLCWKDVGEDRGAGLVFSAVRRCVHWQLSRRLKVFVCDCDQTLWGGVVAEDGVEELDLEGPFRVLQEKVVRLQELGRLICLASRNQEEDVLKVFEQREMPLKREHLAAWQVHWGSKVLSLRRLASELRLGLEAFVFLDDNPAEVEAVRRALPQVICVSIPADADAFHRLLQTHWALDLWTNTGTAEDAQRTQMYREQALRKQARQAAPSFEAFLQSLQVRIDLRRPNHAELARVVQLSQRTNQMNSTQLRFAHEGVLKEWMTDGRFVLAGWVS</sequence>
<dbReference type="Gene3D" id="3.40.50.1000">
    <property type="entry name" value="HAD superfamily/HAD-like"/>
    <property type="match status" value="1"/>
</dbReference>
<dbReference type="InterPro" id="IPR010033">
    <property type="entry name" value="HAD_SF_ppase_IIIC"/>
</dbReference>
<protein>
    <recommendedName>
        <fullName evidence="3">Protein-serine/threonine phosphatase</fullName>
    </recommendedName>
</protein>
<dbReference type="InterPro" id="IPR010037">
    <property type="entry name" value="FkbH_domain"/>
</dbReference>
<dbReference type="NCBIfam" id="TIGR01686">
    <property type="entry name" value="FkbH"/>
    <property type="match status" value="1"/>
</dbReference>
<feature type="non-terminal residue" evidence="1">
    <location>
        <position position="490"/>
    </location>
</feature>
<dbReference type="InterPro" id="IPR023214">
    <property type="entry name" value="HAD_sf"/>
</dbReference>
<name>A0ABP0RH47_9DINO</name>
<comment type="caution">
    <text evidence="1">The sequence shown here is derived from an EMBL/GenBank/DDBJ whole genome shotgun (WGS) entry which is preliminary data.</text>
</comment>
<reference evidence="1 2" key="1">
    <citation type="submission" date="2024-02" db="EMBL/GenBank/DDBJ databases">
        <authorList>
            <person name="Chen Y."/>
            <person name="Shah S."/>
            <person name="Dougan E. K."/>
            <person name="Thang M."/>
            <person name="Chan C."/>
        </authorList>
    </citation>
    <scope>NUCLEOTIDE SEQUENCE [LARGE SCALE GENOMIC DNA]</scope>
</reference>
<evidence type="ECO:0000313" key="2">
    <source>
        <dbReference type="Proteomes" id="UP001642484"/>
    </source>
</evidence>
<evidence type="ECO:0008006" key="3">
    <source>
        <dbReference type="Google" id="ProtNLM"/>
    </source>
</evidence>
<organism evidence="1 2">
    <name type="scientific">Durusdinium trenchii</name>
    <dbReference type="NCBI Taxonomy" id="1381693"/>
    <lineage>
        <taxon>Eukaryota</taxon>
        <taxon>Sar</taxon>
        <taxon>Alveolata</taxon>
        <taxon>Dinophyceae</taxon>
        <taxon>Suessiales</taxon>
        <taxon>Symbiodiniaceae</taxon>
        <taxon>Durusdinium</taxon>
    </lineage>
</organism>
<dbReference type="EMBL" id="CAXAMN010025806">
    <property type="protein sequence ID" value="CAK9098486.1"/>
    <property type="molecule type" value="Genomic_DNA"/>
</dbReference>